<sequence>MRIAFVVAGLIALSASVSEARVVSHPPKVDHETRNGHQGSKLPFPVGIAKRAPGDGPENDTDDQAKESDGEGRVHSSSAEPPCDENGKPLKSSQSVLKSIVGGSLLGGGKKLIGSDGEQYTSQPAHHKGSSSPADMNLLRAIDSYVTGSKAPTDIPAQLLGGGGGYGNSSSSPISPADNILHSTVPKLASGNSGLLSNVIPNLSDSQPPADGSSRSSLPIPLASDVIDSTIPKIASGPTTIIEPTISHLPVVGGNPGGSDNQPSFAVPGVIAPVISDLPVVGGGAPGALSNLPVLGGGNSDPISHLPVVGDGNPAAALNGLTAGDLVNPIVSDLPVPHPFGGDSPLPIDPASLPNSVLSNLPLGGNGGSGSPSLPVDPSSLLGNVLPGASSVDPSTLVDRVTSTLPIGQSGGAGIPGGILSSLPVDPLSAINPVTSDLPLGSGLPGAGSLPVDPSSLINRVTSDLPIAGNGIAGSPLSNLPVAPILSNLPVGQSVGGGLPGVGSLPVDPSSLINGVTSDLPIGGNGIAGSPLNNLPVDPINLANPILSDLPVGQSVGGGLPGVGSLPVDPSSLLNRVTSDLPIGGNGIAGSPLSNLPVAPILSNLPVGQSVVGGLPGAGSLPVDPSSLINGVTSDLPIGGNGIVGSPLNNLPVAPILSNLPVGQSVVGGIPGAGSLPVDPSSLINRVTSDLPIGGNGIAGSPLNNLPVAPILSNLPVGPSVVGGLPGAGSLPVDPSSLINGVTSDLPIGGNGIAGSPLDSLPVDSISLANPIISNLPVGPSVVGGLPGAGSLPVDPSSLINRVTSDLPIGGNGIAGSPLDSLPVDPISLANPIISNLPVGQSVGNVIPGASSLPVDPSSIINRVTSDLPIGGAGNSGSPLSSLPVDPTSLVNPVLSNLPVGQSVGNGNSGIPVNPSDIVKPIISNLPVGQSIGNALPLPIDPTDLAGRVAPDGNPLDNLPVDPSSLLEPILDNSPVGQSVGNVIPGGSSLPVDPSSIVDHVTSNLPLGQSVGNGNTGALPVDPSTLVDPTISKLPIVPSVVEPILDGSSRNSIPVASHLLGSNTPLSNLPIPNLPVIQSGNSNGYTSSPGNPGGYTSSPSTQY</sequence>
<evidence type="ECO:0000313" key="3">
    <source>
        <dbReference type="EMBL" id="KNF02147.1"/>
    </source>
</evidence>
<feature type="region of interest" description="Disordered" evidence="1">
    <location>
        <begin position="114"/>
        <end position="135"/>
    </location>
</feature>
<feature type="compositionally biased region" description="Basic and acidic residues" evidence="1">
    <location>
        <begin position="63"/>
        <end position="74"/>
    </location>
</feature>
<gene>
    <name evidence="3" type="ORF">PSTG_04644</name>
</gene>
<accession>A0A0L0VSG2</accession>
<proteinExistence type="predicted"/>
<dbReference type="OrthoDB" id="2507773at2759"/>
<evidence type="ECO:0000256" key="2">
    <source>
        <dbReference type="SAM" id="SignalP"/>
    </source>
</evidence>
<keyword evidence="2" id="KW-0732">Signal</keyword>
<feature type="region of interest" description="Disordered" evidence="1">
    <location>
        <begin position="24"/>
        <end position="92"/>
    </location>
</feature>
<evidence type="ECO:0000256" key="1">
    <source>
        <dbReference type="SAM" id="MobiDB-lite"/>
    </source>
</evidence>
<dbReference type="EMBL" id="AJIL01000025">
    <property type="protein sequence ID" value="KNF02147.1"/>
    <property type="molecule type" value="Genomic_DNA"/>
</dbReference>
<feature type="compositionally biased region" description="Polar residues" evidence="1">
    <location>
        <begin position="118"/>
        <end position="134"/>
    </location>
</feature>
<feature type="chain" id="PRO_5005550423" evidence="2">
    <location>
        <begin position="21"/>
        <end position="1103"/>
    </location>
</feature>
<keyword evidence="4" id="KW-1185">Reference proteome</keyword>
<protein>
    <submittedName>
        <fullName evidence="3">Uncharacterized protein</fullName>
    </submittedName>
</protein>
<evidence type="ECO:0000313" key="4">
    <source>
        <dbReference type="Proteomes" id="UP000054564"/>
    </source>
</evidence>
<feature type="signal peptide" evidence="2">
    <location>
        <begin position="1"/>
        <end position="20"/>
    </location>
</feature>
<dbReference type="STRING" id="1165861.A0A0L0VSG2"/>
<reference evidence="4" key="1">
    <citation type="submission" date="2014-03" db="EMBL/GenBank/DDBJ databases">
        <title>The Genome Sequence of Puccinia striiformis f. sp. tritici PST-78.</title>
        <authorList>
            <consortium name="The Broad Institute Genome Sequencing Platform"/>
            <person name="Cuomo C."/>
            <person name="Hulbert S."/>
            <person name="Chen X."/>
            <person name="Walker B."/>
            <person name="Young S.K."/>
            <person name="Zeng Q."/>
            <person name="Gargeya S."/>
            <person name="Fitzgerald M."/>
            <person name="Haas B."/>
            <person name="Abouelleil A."/>
            <person name="Alvarado L."/>
            <person name="Arachchi H.M."/>
            <person name="Berlin A.M."/>
            <person name="Chapman S.B."/>
            <person name="Goldberg J."/>
            <person name="Griggs A."/>
            <person name="Gujja S."/>
            <person name="Hansen M."/>
            <person name="Howarth C."/>
            <person name="Imamovic A."/>
            <person name="Larimer J."/>
            <person name="McCowan C."/>
            <person name="Montmayeur A."/>
            <person name="Murphy C."/>
            <person name="Neiman D."/>
            <person name="Pearson M."/>
            <person name="Priest M."/>
            <person name="Roberts A."/>
            <person name="Saif S."/>
            <person name="Shea T."/>
            <person name="Sisk P."/>
            <person name="Sykes S."/>
            <person name="Wortman J."/>
            <person name="Nusbaum C."/>
            <person name="Birren B."/>
        </authorList>
    </citation>
    <scope>NUCLEOTIDE SEQUENCE [LARGE SCALE GENOMIC DNA]</scope>
    <source>
        <strain evidence="4">race PST-78</strain>
    </source>
</reference>
<dbReference type="AlphaFoldDB" id="A0A0L0VSG2"/>
<dbReference type="Proteomes" id="UP000054564">
    <property type="component" value="Unassembled WGS sequence"/>
</dbReference>
<comment type="caution">
    <text evidence="3">The sequence shown here is derived from an EMBL/GenBank/DDBJ whole genome shotgun (WGS) entry which is preliminary data.</text>
</comment>
<feature type="region of interest" description="Disordered" evidence="1">
    <location>
        <begin position="1080"/>
        <end position="1103"/>
    </location>
</feature>
<name>A0A0L0VSG2_9BASI</name>
<organism evidence="3 4">
    <name type="scientific">Puccinia striiformis f. sp. tritici PST-78</name>
    <dbReference type="NCBI Taxonomy" id="1165861"/>
    <lineage>
        <taxon>Eukaryota</taxon>
        <taxon>Fungi</taxon>
        <taxon>Dikarya</taxon>
        <taxon>Basidiomycota</taxon>
        <taxon>Pucciniomycotina</taxon>
        <taxon>Pucciniomycetes</taxon>
        <taxon>Pucciniales</taxon>
        <taxon>Pucciniaceae</taxon>
        <taxon>Puccinia</taxon>
    </lineage>
</organism>